<keyword evidence="5" id="KW-0547">Nucleotide-binding</keyword>
<dbReference type="GO" id="GO:0016887">
    <property type="term" value="F:ATP hydrolysis activity"/>
    <property type="evidence" value="ECO:0007669"/>
    <property type="project" value="InterPro"/>
</dbReference>
<keyword evidence="3" id="KW-0813">Transport</keyword>
<sequence>MTDITAKTGADAATDSAAANSPTGNGADLLALEQLNIAFHTGGQWRSIVRNINLRIGHGRVLTLLGESGSGKSVTLRSILGLLPQKTTRVSGRIMLNGRDVVAMNPAQQALIRGRDVGFIFQEPMTALDPVFRVGDQIAEMLMKHKGINRKDALAKVKDLFDLVQIPSAERRLRSYPSELSGGLRQRVMIAMAVSCEPKLLLADEPTTALDATVQVQVLLLLRQIQQQFGMSILFVTHDLGVAAEIADDVAVMYHGEIIETGSAEKVLLRPEHEYTKLLTGCSVYGHYRQNTLGRQQPV</sequence>
<dbReference type="PANTHER" id="PTHR43297:SF2">
    <property type="entry name" value="DIPEPTIDE TRANSPORT ATP-BINDING PROTEIN DPPD"/>
    <property type="match status" value="1"/>
</dbReference>
<protein>
    <recommendedName>
        <fullName evidence="8">ABC-type dipeptide transporter</fullName>
        <ecNumber evidence="8">7.4.2.9</ecNumber>
    </recommendedName>
</protein>
<evidence type="ECO:0000313" key="13">
    <source>
        <dbReference type="Proteomes" id="UP000294555"/>
    </source>
</evidence>
<feature type="compositionally biased region" description="Low complexity" evidence="10">
    <location>
        <begin position="1"/>
        <end position="19"/>
    </location>
</feature>
<dbReference type="RefSeq" id="WP_132922357.1">
    <property type="nucleotide sequence ID" value="NZ_SJOI01000001.1"/>
</dbReference>
<evidence type="ECO:0000256" key="2">
    <source>
        <dbReference type="ARBA" id="ARBA00005417"/>
    </source>
</evidence>
<dbReference type="GO" id="GO:0055085">
    <property type="term" value="P:transmembrane transport"/>
    <property type="evidence" value="ECO:0007669"/>
    <property type="project" value="UniProtKB-ARBA"/>
</dbReference>
<dbReference type="GO" id="GO:0005886">
    <property type="term" value="C:plasma membrane"/>
    <property type="evidence" value="ECO:0007669"/>
    <property type="project" value="UniProtKB-SubCell"/>
</dbReference>
<comment type="caution">
    <text evidence="12">The sequence shown here is derived from an EMBL/GenBank/DDBJ whole genome shotgun (WGS) entry which is preliminary data.</text>
</comment>
<organism evidence="12 13">
    <name type="scientific">Sodalis ligni</name>
    <dbReference type="NCBI Taxonomy" id="2697027"/>
    <lineage>
        <taxon>Bacteria</taxon>
        <taxon>Pseudomonadati</taxon>
        <taxon>Pseudomonadota</taxon>
        <taxon>Gammaproteobacteria</taxon>
        <taxon>Enterobacterales</taxon>
        <taxon>Bruguierivoracaceae</taxon>
        <taxon>Sodalis</taxon>
    </lineage>
</organism>
<keyword evidence="7" id="KW-0472">Membrane</keyword>
<comment type="catalytic activity">
    <reaction evidence="9">
        <text>a dipeptide(out) + ATP + H2O = a dipeptide(in) + ADP + phosphate + H(+)</text>
        <dbReference type="Rhea" id="RHEA:23120"/>
        <dbReference type="ChEBI" id="CHEBI:15377"/>
        <dbReference type="ChEBI" id="CHEBI:15378"/>
        <dbReference type="ChEBI" id="CHEBI:30616"/>
        <dbReference type="ChEBI" id="CHEBI:43474"/>
        <dbReference type="ChEBI" id="CHEBI:90799"/>
        <dbReference type="ChEBI" id="CHEBI:456216"/>
        <dbReference type="EC" id="7.4.2.9"/>
    </reaction>
</comment>
<keyword evidence="4" id="KW-1003">Cell membrane</keyword>
<dbReference type="InterPro" id="IPR050388">
    <property type="entry name" value="ABC_Ni/Peptide_Import"/>
</dbReference>
<dbReference type="CDD" id="cd03257">
    <property type="entry name" value="ABC_NikE_OppD_transporters"/>
    <property type="match status" value="1"/>
</dbReference>
<dbReference type="SUPFAM" id="SSF52540">
    <property type="entry name" value="P-loop containing nucleoside triphosphate hydrolases"/>
    <property type="match status" value="1"/>
</dbReference>
<evidence type="ECO:0000256" key="6">
    <source>
        <dbReference type="ARBA" id="ARBA00022840"/>
    </source>
</evidence>
<dbReference type="AlphaFoldDB" id="A0A4R1N8F7"/>
<evidence type="ECO:0000256" key="1">
    <source>
        <dbReference type="ARBA" id="ARBA00004417"/>
    </source>
</evidence>
<evidence type="ECO:0000256" key="4">
    <source>
        <dbReference type="ARBA" id="ARBA00022475"/>
    </source>
</evidence>
<dbReference type="EMBL" id="SJOI01000001">
    <property type="protein sequence ID" value="TCL03493.1"/>
    <property type="molecule type" value="Genomic_DNA"/>
</dbReference>
<dbReference type="OrthoDB" id="6849577at2"/>
<evidence type="ECO:0000313" key="12">
    <source>
        <dbReference type="EMBL" id="TCL03493.1"/>
    </source>
</evidence>
<dbReference type="Proteomes" id="UP000294555">
    <property type="component" value="Unassembled WGS sequence"/>
</dbReference>
<evidence type="ECO:0000259" key="11">
    <source>
        <dbReference type="PROSITE" id="PS50893"/>
    </source>
</evidence>
<dbReference type="InterPro" id="IPR003439">
    <property type="entry name" value="ABC_transporter-like_ATP-bd"/>
</dbReference>
<proteinExistence type="inferred from homology"/>
<dbReference type="PANTHER" id="PTHR43297">
    <property type="entry name" value="OLIGOPEPTIDE TRANSPORT ATP-BINDING PROTEIN APPD"/>
    <property type="match status" value="1"/>
</dbReference>
<dbReference type="PROSITE" id="PS50893">
    <property type="entry name" value="ABC_TRANSPORTER_2"/>
    <property type="match status" value="1"/>
</dbReference>
<evidence type="ECO:0000256" key="5">
    <source>
        <dbReference type="ARBA" id="ARBA00022741"/>
    </source>
</evidence>
<evidence type="ECO:0000256" key="7">
    <source>
        <dbReference type="ARBA" id="ARBA00023136"/>
    </source>
</evidence>
<comment type="similarity">
    <text evidence="2">Belongs to the ABC transporter superfamily.</text>
</comment>
<evidence type="ECO:0000256" key="10">
    <source>
        <dbReference type="SAM" id="MobiDB-lite"/>
    </source>
</evidence>
<evidence type="ECO:0000256" key="3">
    <source>
        <dbReference type="ARBA" id="ARBA00022448"/>
    </source>
</evidence>
<dbReference type="InterPro" id="IPR003593">
    <property type="entry name" value="AAA+_ATPase"/>
</dbReference>
<reference evidence="12 13" key="1">
    <citation type="submission" date="2019-02" db="EMBL/GenBank/DDBJ databases">
        <title>Investigation of anaerobic lignin degradation for improved lignocellulosic biofuels.</title>
        <authorList>
            <person name="Deangelis K."/>
        </authorList>
    </citation>
    <scope>NUCLEOTIDE SEQUENCE [LARGE SCALE GENOMIC DNA]</scope>
    <source>
        <strain evidence="12 13">159R</strain>
    </source>
</reference>
<keyword evidence="13" id="KW-1185">Reference proteome</keyword>
<accession>A0A4R1N8F7</accession>
<dbReference type="FunFam" id="3.40.50.300:FF:000016">
    <property type="entry name" value="Oligopeptide ABC transporter ATP-binding component"/>
    <property type="match status" value="1"/>
</dbReference>
<dbReference type="InterPro" id="IPR027417">
    <property type="entry name" value="P-loop_NTPase"/>
</dbReference>
<evidence type="ECO:0000256" key="9">
    <source>
        <dbReference type="ARBA" id="ARBA00047356"/>
    </source>
</evidence>
<feature type="region of interest" description="Disordered" evidence="10">
    <location>
        <begin position="1"/>
        <end position="21"/>
    </location>
</feature>
<dbReference type="Pfam" id="PF00005">
    <property type="entry name" value="ABC_tran"/>
    <property type="match status" value="1"/>
</dbReference>
<comment type="subcellular location">
    <subcellularLocation>
        <location evidence="1">Cell inner membrane</location>
        <topology evidence="1">Peripheral membrane protein</topology>
    </subcellularLocation>
</comment>
<gene>
    <name evidence="12" type="ORF">EZJ58_1566</name>
</gene>
<feature type="domain" description="ABC transporter" evidence="11">
    <location>
        <begin position="32"/>
        <end position="280"/>
    </location>
</feature>
<dbReference type="EC" id="7.4.2.9" evidence="8"/>
<dbReference type="Gene3D" id="3.40.50.300">
    <property type="entry name" value="P-loop containing nucleotide triphosphate hydrolases"/>
    <property type="match status" value="1"/>
</dbReference>
<name>A0A4R1N8F7_9GAMM</name>
<evidence type="ECO:0000256" key="8">
    <source>
        <dbReference type="ARBA" id="ARBA00038852"/>
    </source>
</evidence>
<dbReference type="GO" id="GO:0005524">
    <property type="term" value="F:ATP binding"/>
    <property type="evidence" value="ECO:0007669"/>
    <property type="project" value="UniProtKB-KW"/>
</dbReference>
<dbReference type="SMART" id="SM00382">
    <property type="entry name" value="AAA"/>
    <property type="match status" value="1"/>
</dbReference>
<keyword evidence="6 12" id="KW-0067">ATP-binding</keyword>